<sequence>MRPIRSSLLTTIALSASAFAASCSTLGTGASDSFTGSFTFSIKTVSTGTSVPGHLVQFLTIPGQSFQALSSGTSPSVVFGNMQMSGGGITAQAVSGPFSPSSALGPVKLDSTDFPGPGPFLMWANTFSPPTGIFCAVPQTDGSTILALNGHTDMFVLCQADMSSTATNIRAVVYNATLSAYETGPETYNGNTCVPVDLVFTPV</sequence>
<dbReference type="EMBL" id="BPQB01000013">
    <property type="protein sequence ID" value="GJE89568.1"/>
    <property type="molecule type" value="Genomic_DNA"/>
</dbReference>
<name>A0A9P3G5G9_9APHY</name>
<reference evidence="2 3" key="1">
    <citation type="submission" date="2021-08" db="EMBL/GenBank/DDBJ databases">
        <title>Draft Genome Sequence of Phanerochaete sordida strain YK-624.</title>
        <authorList>
            <person name="Mori T."/>
            <person name="Dohra H."/>
            <person name="Suzuki T."/>
            <person name="Kawagishi H."/>
            <person name="Hirai H."/>
        </authorList>
    </citation>
    <scope>NUCLEOTIDE SEQUENCE [LARGE SCALE GENOMIC DNA]</scope>
    <source>
        <strain evidence="2 3">YK-624</strain>
    </source>
</reference>
<evidence type="ECO:0000313" key="2">
    <source>
        <dbReference type="EMBL" id="GJE89568.1"/>
    </source>
</evidence>
<proteinExistence type="predicted"/>
<evidence type="ECO:0000256" key="1">
    <source>
        <dbReference type="SAM" id="SignalP"/>
    </source>
</evidence>
<keyword evidence="1" id="KW-0732">Signal</keyword>
<feature type="signal peptide" evidence="1">
    <location>
        <begin position="1"/>
        <end position="20"/>
    </location>
</feature>
<organism evidence="2 3">
    <name type="scientific">Phanerochaete sordida</name>
    <dbReference type="NCBI Taxonomy" id="48140"/>
    <lineage>
        <taxon>Eukaryota</taxon>
        <taxon>Fungi</taxon>
        <taxon>Dikarya</taxon>
        <taxon>Basidiomycota</taxon>
        <taxon>Agaricomycotina</taxon>
        <taxon>Agaricomycetes</taxon>
        <taxon>Polyporales</taxon>
        <taxon>Phanerochaetaceae</taxon>
        <taxon>Phanerochaete</taxon>
    </lineage>
</organism>
<keyword evidence="3" id="KW-1185">Reference proteome</keyword>
<comment type="caution">
    <text evidence="2">The sequence shown here is derived from an EMBL/GenBank/DDBJ whole genome shotgun (WGS) entry which is preliminary data.</text>
</comment>
<gene>
    <name evidence="2" type="ORF">PsYK624_056710</name>
</gene>
<dbReference type="OrthoDB" id="2798876at2759"/>
<dbReference type="AlphaFoldDB" id="A0A9P3G5G9"/>
<accession>A0A9P3G5G9</accession>
<evidence type="ECO:0000313" key="3">
    <source>
        <dbReference type="Proteomes" id="UP000703269"/>
    </source>
</evidence>
<feature type="chain" id="PRO_5040349422" evidence="1">
    <location>
        <begin position="21"/>
        <end position="203"/>
    </location>
</feature>
<dbReference type="PROSITE" id="PS51257">
    <property type="entry name" value="PROKAR_LIPOPROTEIN"/>
    <property type="match status" value="1"/>
</dbReference>
<protein>
    <submittedName>
        <fullName evidence="2">Uncharacterized protein</fullName>
    </submittedName>
</protein>
<dbReference type="Proteomes" id="UP000703269">
    <property type="component" value="Unassembled WGS sequence"/>
</dbReference>